<accession>A0A8H6V3S4</accession>
<dbReference type="EMBL" id="JACBAG010001894">
    <property type="protein sequence ID" value="KAF7177658.1"/>
    <property type="molecule type" value="Genomic_DNA"/>
</dbReference>
<dbReference type="GO" id="GO:0005634">
    <property type="term" value="C:nucleus"/>
    <property type="evidence" value="ECO:0007669"/>
    <property type="project" value="UniProtKB-SubCell"/>
</dbReference>
<evidence type="ECO:0000256" key="7">
    <source>
        <dbReference type="SAM" id="MobiDB-lite"/>
    </source>
</evidence>
<keyword evidence="9" id="KW-1185">Reference proteome</keyword>
<dbReference type="GO" id="GO:0000785">
    <property type="term" value="C:chromatin"/>
    <property type="evidence" value="ECO:0007669"/>
    <property type="project" value="TreeGrafter"/>
</dbReference>
<comment type="subcellular location">
    <subcellularLocation>
        <location evidence="1">Nucleus</location>
    </subcellularLocation>
</comment>
<feature type="region of interest" description="Disordered" evidence="7">
    <location>
        <begin position="1"/>
        <end position="22"/>
    </location>
</feature>
<keyword evidence="2" id="KW-0479">Metal-binding</keyword>
<dbReference type="PANTHER" id="PTHR40626">
    <property type="entry name" value="MIP31509P"/>
    <property type="match status" value="1"/>
</dbReference>
<sequence length="643" mass="72054">MHSDAPTMLTPIPSLDNPLTGGAELTPPSAVAIDDRPVDWGISGWEDLLDRDPNLGFDFRTNDWSDLLEPRPSMDRFDNIWLASMATEHAPAEPAAPGNTQVPTPLTPAAVAEIYRQGCSPAPDEGEDMEPRQYRPTAIDVDAQLTFPDMQPACEQVDQEDFAHVREVEPNVVDEVARLATTMDTSPSFPRFRELRIPPTPVINAWVQLYFEYFHPVFPFLHTPSFGGPGTHWLLVFTCESQNKYGRELWVTQVIVLNQLGLRYMGERRALEIAELYQALPVTLARRKQLFSNTMSFHKISQLDLPLGQRWQLWILDEERRRSGFAVWLQDSTFQTHFDLTSLMSVREMQISLPQSEVRWSASSAQRWASLPLPPGGPSPHTLGQLVTDGSWRTAWRNTGVLGKQAIIQLLTDIVMNDDCRATMADAGLDRSSCQTVLKDLLSATEEQDANPSVPELKTRAFHQLSILSALMMCNIPPLPLLSTALQVKSRRCSEEELNRLTNSWNSEPQARRLAVIYAARAFQSIRNQSCAHFSIPVLLFRATLILWIYGVLCLPPQPQDQQCSSPESPVVIISTPDTDATEQARWVESGKGRIKLAGIGNIVQSPLGRRRLLDESTVVMRSLGSWGISKIYGQLLTTLRAE</sequence>
<dbReference type="InterPro" id="IPR051059">
    <property type="entry name" value="VerF-like"/>
</dbReference>
<evidence type="ECO:0000256" key="6">
    <source>
        <dbReference type="ARBA" id="ARBA00023242"/>
    </source>
</evidence>
<evidence type="ECO:0008006" key="10">
    <source>
        <dbReference type="Google" id="ProtNLM"/>
    </source>
</evidence>
<protein>
    <recommendedName>
        <fullName evidence="10">Transcription factor domain-containing protein</fullName>
    </recommendedName>
</protein>
<keyword evidence="3" id="KW-0677">Repeat</keyword>
<dbReference type="AlphaFoldDB" id="A0A8H6V3S4"/>
<name>A0A8H6V3S4_9EURO</name>
<dbReference type="CDD" id="cd12148">
    <property type="entry name" value="fungal_TF_MHR"/>
    <property type="match status" value="1"/>
</dbReference>
<evidence type="ECO:0000256" key="5">
    <source>
        <dbReference type="ARBA" id="ARBA00022833"/>
    </source>
</evidence>
<evidence type="ECO:0000256" key="3">
    <source>
        <dbReference type="ARBA" id="ARBA00022737"/>
    </source>
</evidence>
<dbReference type="PANTHER" id="PTHR40626:SF11">
    <property type="entry name" value="ZINC FINGER PROTEIN YPR022C"/>
    <property type="match status" value="1"/>
</dbReference>
<proteinExistence type="predicted"/>
<keyword evidence="6" id="KW-0539">Nucleus</keyword>
<keyword evidence="4" id="KW-0863">Zinc-finger</keyword>
<dbReference type="GO" id="GO:0000981">
    <property type="term" value="F:DNA-binding transcription factor activity, RNA polymerase II-specific"/>
    <property type="evidence" value="ECO:0007669"/>
    <property type="project" value="InterPro"/>
</dbReference>
<dbReference type="GO" id="GO:0008270">
    <property type="term" value="F:zinc ion binding"/>
    <property type="evidence" value="ECO:0007669"/>
    <property type="project" value="UniProtKB-KW"/>
</dbReference>
<evidence type="ECO:0000256" key="4">
    <source>
        <dbReference type="ARBA" id="ARBA00022771"/>
    </source>
</evidence>
<dbReference type="GO" id="GO:0000978">
    <property type="term" value="F:RNA polymerase II cis-regulatory region sequence-specific DNA binding"/>
    <property type="evidence" value="ECO:0007669"/>
    <property type="project" value="InterPro"/>
</dbReference>
<keyword evidence="5" id="KW-0862">Zinc</keyword>
<evidence type="ECO:0000313" key="9">
    <source>
        <dbReference type="Proteomes" id="UP000641853"/>
    </source>
</evidence>
<organism evidence="8 9">
    <name type="scientific">Aspergillus felis</name>
    <dbReference type="NCBI Taxonomy" id="1287682"/>
    <lineage>
        <taxon>Eukaryota</taxon>
        <taxon>Fungi</taxon>
        <taxon>Dikarya</taxon>
        <taxon>Ascomycota</taxon>
        <taxon>Pezizomycotina</taxon>
        <taxon>Eurotiomycetes</taxon>
        <taxon>Eurotiomycetidae</taxon>
        <taxon>Eurotiales</taxon>
        <taxon>Aspergillaceae</taxon>
        <taxon>Aspergillus</taxon>
        <taxon>Aspergillus subgen. Fumigati</taxon>
    </lineage>
</organism>
<evidence type="ECO:0000256" key="1">
    <source>
        <dbReference type="ARBA" id="ARBA00004123"/>
    </source>
</evidence>
<comment type="caution">
    <text evidence="8">The sequence shown here is derived from an EMBL/GenBank/DDBJ whole genome shotgun (WGS) entry which is preliminary data.</text>
</comment>
<evidence type="ECO:0000313" key="8">
    <source>
        <dbReference type="EMBL" id="KAF7177658.1"/>
    </source>
</evidence>
<evidence type="ECO:0000256" key="2">
    <source>
        <dbReference type="ARBA" id="ARBA00022723"/>
    </source>
</evidence>
<reference evidence="8" key="1">
    <citation type="submission" date="2020-06" db="EMBL/GenBank/DDBJ databases">
        <title>Draft genome sequences of strains closely related to Aspergillus parafelis and Aspergillus hiratsukae.</title>
        <authorList>
            <person name="Dos Santos R.A.C."/>
            <person name="Rivero-Menendez O."/>
            <person name="Steenwyk J.L."/>
            <person name="Mead M.E."/>
            <person name="Goldman G.H."/>
            <person name="Alastruey-Izquierdo A."/>
            <person name="Rokas A."/>
        </authorList>
    </citation>
    <scope>NUCLEOTIDE SEQUENCE</scope>
    <source>
        <strain evidence="8">CNM-CM7691</strain>
    </source>
</reference>
<gene>
    <name evidence="8" type="ORF">CNMCM7691_006019</name>
</gene>
<dbReference type="Proteomes" id="UP000641853">
    <property type="component" value="Unassembled WGS sequence"/>
</dbReference>